<dbReference type="Proteomes" id="UP000619238">
    <property type="component" value="Unassembled WGS sequence"/>
</dbReference>
<dbReference type="Pfam" id="PF22285">
    <property type="entry name" value="DUF6962"/>
    <property type="match status" value="1"/>
</dbReference>
<evidence type="ECO:0000313" key="4">
    <source>
        <dbReference type="Proteomes" id="UP000619238"/>
    </source>
</evidence>
<evidence type="ECO:0000256" key="1">
    <source>
        <dbReference type="SAM" id="Phobius"/>
    </source>
</evidence>
<proteinExistence type="predicted"/>
<dbReference type="SMART" id="SM00850">
    <property type="entry name" value="LytTR"/>
    <property type="match status" value="1"/>
</dbReference>
<keyword evidence="1" id="KW-0472">Membrane</keyword>
<keyword evidence="1" id="KW-1133">Transmembrane helix</keyword>
<feature type="transmembrane region" description="Helical" evidence="1">
    <location>
        <begin position="61"/>
        <end position="79"/>
    </location>
</feature>
<dbReference type="InterPro" id="IPR007492">
    <property type="entry name" value="LytTR_DNA-bd_dom"/>
</dbReference>
<protein>
    <submittedName>
        <fullName evidence="3">LytTR family transcriptional regulator</fullName>
    </submittedName>
</protein>
<keyword evidence="4" id="KW-1185">Reference proteome</keyword>
<feature type="transmembrane region" description="Helical" evidence="1">
    <location>
        <begin position="22"/>
        <end position="41"/>
    </location>
</feature>
<evidence type="ECO:0000259" key="2">
    <source>
        <dbReference type="SMART" id="SM00850"/>
    </source>
</evidence>
<feature type="domain" description="HTH LytTR-type" evidence="2">
    <location>
        <begin position="194"/>
        <end position="294"/>
    </location>
</feature>
<evidence type="ECO:0000313" key="3">
    <source>
        <dbReference type="EMBL" id="MBC8756481.1"/>
    </source>
</evidence>
<gene>
    <name evidence="3" type="ORF">H2O64_17540</name>
</gene>
<comment type="caution">
    <text evidence="3">The sequence shown here is derived from an EMBL/GenBank/DDBJ whole genome shotgun (WGS) entry which is preliminary data.</text>
</comment>
<accession>A0ABR7QD41</accession>
<reference evidence="3 4" key="1">
    <citation type="submission" date="2020-07" db="EMBL/GenBank/DDBJ databases">
        <title>Description of Kordia aestuariivivens sp. nov., isolated from a tidal flat.</title>
        <authorList>
            <person name="Park S."/>
            <person name="Yoon J.-H."/>
        </authorList>
    </citation>
    <scope>NUCLEOTIDE SEQUENCE [LARGE SCALE GENOMIC DNA]</scope>
    <source>
        <strain evidence="3 4">YSTF-M3</strain>
    </source>
</reference>
<organism evidence="3 4">
    <name type="scientific">Kordia aestuariivivens</name>
    <dbReference type="NCBI Taxonomy" id="2759037"/>
    <lineage>
        <taxon>Bacteria</taxon>
        <taxon>Pseudomonadati</taxon>
        <taxon>Bacteroidota</taxon>
        <taxon>Flavobacteriia</taxon>
        <taxon>Flavobacteriales</taxon>
        <taxon>Flavobacteriaceae</taxon>
        <taxon>Kordia</taxon>
    </lineage>
</organism>
<dbReference type="RefSeq" id="WP_187563514.1">
    <property type="nucleotide sequence ID" value="NZ_JACGWS010000011.1"/>
</dbReference>
<keyword evidence="1" id="KW-0812">Transmembrane</keyword>
<dbReference type="Gene3D" id="2.40.50.1020">
    <property type="entry name" value="LytTr DNA-binding domain"/>
    <property type="match status" value="1"/>
</dbReference>
<feature type="transmembrane region" description="Helical" evidence="1">
    <location>
        <begin position="99"/>
        <end position="118"/>
    </location>
</feature>
<name>A0ABR7QD41_9FLAO</name>
<sequence>MTIDKITDYFQQKHQLIDNQSYYLKLSVVIGIVLTMFVYIFDPYDNYLAIPKYEIPIKVIQLGYGINTALVIYFLYWLLFRKLQFANEHRPWKTYQHWLLLVAIMSIAGFIGTMYHRFMMDVGVVDTNYYLFVTIPRSIMISIPLFIITILLDQLYTNKAVNNRSNVVAQVTVDIANEKIESDKKIILKSPDVNQCIEVTPSQIGYIKASGNYVEIYSIGDKKAQLLRAPLRFIAERLKNYDFIVKCHRQYYVNIHKINSHKGNSQRILLSLENTTTLVPVSKSYVRIVLLYLK</sequence>
<dbReference type="InterPro" id="IPR054235">
    <property type="entry name" value="DUF6962"/>
</dbReference>
<feature type="transmembrane region" description="Helical" evidence="1">
    <location>
        <begin position="130"/>
        <end position="152"/>
    </location>
</feature>
<dbReference type="Pfam" id="PF04397">
    <property type="entry name" value="LytTR"/>
    <property type="match status" value="1"/>
</dbReference>
<dbReference type="EMBL" id="JACGWS010000011">
    <property type="protein sequence ID" value="MBC8756481.1"/>
    <property type="molecule type" value="Genomic_DNA"/>
</dbReference>